<comment type="caution">
    <text evidence="1">The sequence shown here is derived from an EMBL/GenBank/DDBJ whole genome shotgun (WGS) entry which is preliminary data.</text>
</comment>
<dbReference type="EMBL" id="AWUE01020876">
    <property type="protein sequence ID" value="OMO64799.1"/>
    <property type="molecule type" value="Genomic_DNA"/>
</dbReference>
<proteinExistence type="predicted"/>
<evidence type="ECO:0000313" key="1">
    <source>
        <dbReference type="EMBL" id="OMO64799.1"/>
    </source>
</evidence>
<dbReference type="AlphaFoldDB" id="A0A1R3H388"/>
<reference evidence="2" key="1">
    <citation type="submission" date="2013-09" db="EMBL/GenBank/DDBJ databases">
        <title>Corchorus olitorius genome sequencing.</title>
        <authorList>
            <person name="Alam M."/>
            <person name="Haque M.S."/>
            <person name="Islam M.S."/>
            <person name="Emdad E.M."/>
            <person name="Islam M.M."/>
            <person name="Ahmed B."/>
            <person name="Halim A."/>
            <person name="Hossen Q.M.M."/>
            <person name="Hossain M.Z."/>
            <person name="Ahmed R."/>
            <person name="Khan M.M."/>
            <person name="Islam R."/>
            <person name="Rashid M.M."/>
            <person name="Khan S.A."/>
            <person name="Rahman M.S."/>
            <person name="Alam M."/>
            <person name="Yahiya A.S."/>
            <person name="Khan M.S."/>
            <person name="Azam M.S."/>
            <person name="Haque T."/>
            <person name="Lashkar M.Z.H."/>
            <person name="Akhand A.I."/>
            <person name="Morshed G."/>
            <person name="Roy S."/>
            <person name="Uddin K.S."/>
            <person name="Rabeya T."/>
            <person name="Hossain A.S."/>
            <person name="Chowdhury A."/>
            <person name="Snigdha A.R."/>
            <person name="Mortoza M.S."/>
            <person name="Matin S.A."/>
            <person name="Hoque S.M.E."/>
            <person name="Islam M.K."/>
            <person name="Roy D.K."/>
            <person name="Haider R."/>
            <person name="Moosa M.M."/>
            <person name="Elias S.M."/>
            <person name="Hasan A.M."/>
            <person name="Jahan S."/>
            <person name="Shafiuddin M."/>
            <person name="Mahmood N."/>
            <person name="Shommy N.S."/>
        </authorList>
    </citation>
    <scope>NUCLEOTIDE SEQUENCE [LARGE SCALE GENOMIC DNA]</scope>
    <source>
        <strain evidence="2">cv. O-4</strain>
    </source>
</reference>
<sequence length="57" mass="6400">MALQQRAAPGLRTEKCSSTFLVSQVAGGSLSVRFSSELFKLSRDFEHTGRYFRFQLG</sequence>
<dbReference type="Proteomes" id="UP000187203">
    <property type="component" value="Unassembled WGS sequence"/>
</dbReference>
<name>A0A1R3H388_9ROSI</name>
<keyword evidence="2" id="KW-1185">Reference proteome</keyword>
<evidence type="ECO:0000313" key="2">
    <source>
        <dbReference type="Proteomes" id="UP000187203"/>
    </source>
</evidence>
<gene>
    <name evidence="1" type="ORF">COLO4_31837</name>
</gene>
<organism evidence="1 2">
    <name type="scientific">Corchorus olitorius</name>
    <dbReference type="NCBI Taxonomy" id="93759"/>
    <lineage>
        <taxon>Eukaryota</taxon>
        <taxon>Viridiplantae</taxon>
        <taxon>Streptophyta</taxon>
        <taxon>Embryophyta</taxon>
        <taxon>Tracheophyta</taxon>
        <taxon>Spermatophyta</taxon>
        <taxon>Magnoliopsida</taxon>
        <taxon>eudicotyledons</taxon>
        <taxon>Gunneridae</taxon>
        <taxon>Pentapetalae</taxon>
        <taxon>rosids</taxon>
        <taxon>malvids</taxon>
        <taxon>Malvales</taxon>
        <taxon>Malvaceae</taxon>
        <taxon>Grewioideae</taxon>
        <taxon>Apeibeae</taxon>
        <taxon>Corchorus</taxon>
    </lineage>
</organism>
<accession>A0A1R3H388</accession>
<protein>
    <submittedName>
        <fullName evidence="1">Uncharacterized protein</fullName>
    </submittedName>
</protein>